<feature type="chain" id="PRO_5010883219" evidence="1">
    <location>
        <begin position="21"/>
        <end position="445"/>
    </location>
</feature>
<sequence length="445" mass="50723">MHCSYSFLLISSILMGLVLADTPSQPKISETFSTWYVSEVFNMQNSTIESIYEEQGFIQRDFQGGRMLLNGTVKFGDDYLVFSTLTISDKVYHTSWDLSNSSNGAKSCRMESGALPLQPTWDWVNETNYTGNAGNMDIWTSKYPDLNFTQILTVPANNPNIPLEFTSISLPFYTDKAIYIGFDPTYKPNDSDFKIPQDCSPDKDISSFHDRFLHKYIKKDKIIARGAQVKPLAPRRPNVSESFLTWMIVEIDYFMQGGKTSGTGFWAKILQGKQIVNVTVKNVEQKEKGEILQAGPLFPGQILYQLQRCDDNSTYFNTEMKNEKDHERCLVVKQCSIADLWQWLDKAVYQGRKELVNREVDVWEAEIAPFKTATLAVPPSYPSRPVLYQEMDVKFGVALGIQFVDFLAIDPPHEIFNIPSICSKARENKENKGKTGDSVFQFLYQ</sequence>
<dbReference type="EnsemblMetazoa" id="Aqu2.1.42789_001">
    <property type="protein sequence ID" value="Aqu2.1.42789_001"/>
    <property type="gene ID" value="Aqu2.1.42789"/>
</dbReference>
<evidence type="ECO:0000313" key="2">
    <source>
        <dbReference type="EnsemblMetazoa" id="Aqu2.1.42789_001"/>
    </source>
</evidence>
<feature type="signal peptide" evidence="1">
    <location>
        <begin position="1"/>
        <end position="20"/>
    </location>
</feature>
<proteinExistence type="predicted"/>
<reference evidence="2" key="1">
    <citation type="submission" date="2017-05" db="UniProtKB">
        <authorList>
            <consortium name="EnsemblMetazoa"/>
        </authorList>
    </citation>
    <scope>IDENTIFICATION</scope>
</reference>
<protein>
    <submittedName>
        <fullName evidence="2">Uncharacterized protein</fullName>
    </submittedName>
</protein>
<organism evidence="2">
    <name type="scientific">Amphimedon queenslandica</name>
    <name type="common">Sponge</name>
    <dbReference type="NCBI Taxonomy" id="400682"/>
    <lineage>
        <taxon>Eukaryota</taxon>
        <taxon>Metazoa</taxon>
        <taxon>Porifera</taxon>
        <taxon>Demospongiae</taxon>
        <taxon>Heteroscleromorpha</taxon>
        <taxon>Haplosclerida</taxon>
        <taxon>Niphatidae</taxon>
        <taxon>Amphimedon</taxon>
    </lineage>
</organism>
<keyword evidence="1" id="KW-0732">Signal</keyword>
<name>A0A1X7VSD1_AMPQE</name>
<dbReference type="AlphaFoldDB" id="A0A1X7VSD1"/>
<evidence type="ECO:0000256" key="1">
    <source>
        <dbReference type="SAM" id="SignalP"/>
    </source>
</evidence>
<accession>A0A1X7VSD1</accession>
<dbReference type="InParanoid" id="A0A1X7VSD1"/>